<dbReference type="Proteomes" id="UP000492821">
    <property type="component" value="Unassembled WGS sequence"/>
</dbReference>
<reference evidence="2" key="2">
    <citation type="submission" date="2020-10" db="UniProtKB">
        <authorList>
            <consortium name="WormBaseParasite"/>
        </authorList>
    </citation>
    <scope>IDENTIFICATION</scope>
</reference>
<sequence>MMLINARHQQTVQIHDTNRKTSKQIHVTELVSVQRGPVGIRAALFLLNCKNLVSCLVRVIILTCVFQIYPCVVLHHAIAGPYTKWHTID</sequence>
<name>A0A7E4WAE9_PANRE</name>
<dbReference type="AlphaFoldDB" id="A0A7E4WAE9"/>
<reference evidence="1" key="1">
    <citation type="journal article" date="2013" name="Genetics">
        <title>The draft genome and transcriptome of Panagrellus redivivus are shaped by the harsh demands of a free-living lifestyle.</title>
        <authorList>
            <person name="Srinivasan J."/>
            <person name="Dillman A.R."/>
            <person name="Macchietto M.G."/>
            <person name="Heikkinen L."/>
            <person name="Lakso M."/>
            <person name="Fracchia K.M."/>
            <person name="Antoshechkin I."/>
            <person name="Mortazavi A."/>
            <person name="Wong G."/>
            <person name="Sternberg P.W."/>
        </authorList>
    </citation>
    <scope>NUCLEOTIDE SEQUENCE [LARGE SCALE GENOMIC DNA]</scope>
    <source>
        <strain evidence="1">MT8872</strain>
    </source>
</reference>
<protein>
    <submittedName>
        <fullName evidence="2">Uncharacterized protein</fullName>
    </submittedName>
</protein>
<evidence type="ECO:0000313" key="1">
    <source>
        <dbReference type="Proteomes" id="UP000492821"/>
    </source>
</evidence>
<organism evidence="1 2">
    <name type="scientific">Panagrellus redivivus</name>
    <name type="common">Microworm</name>
    <dbReference type="NCBI Taxonomy" id="6233"/>
    <lineage>
        <taxon>Eukaryota</taxon>
        <taxon>Metazoa</taxon>
        <taxon>Ecdysozoa</taxon>
        <taxon>Nematoda</taxon>
        <taxon>Chromadorea</taxon>
        <taxon>Rhabditida</taxon>
        <taxon>Tylenchina</taxon>
        <taxon>Panagrolaimomorpha</taxon>
        <taxon>Panagrolaimoidea</taxon>
        <taxon>Panagrolaimidae</taxon>
        <taxon>Panagrellus</taxon>
    </lineage>
</organism>
<proteinExistence type="predicted"/>
<keyword evidence="1" id="KW-1185">Reference proteome</keyword>
<evidence type="ECO:0000313" key="2">
    <source>
        <dbReference type="WBParaSite" id="Pan_g9600.t1"/>
    </source>
</evidence>
<accession>A0A7E4WAE9</accession>
<dbReference type="WBParaSite" id="Pan_g9600.t1">
    <property type="protein sequence ID" value="Pan_g9600.t1"/>
    <property type="gene ID" value="Pan_g9600"/>
</dbReference>